<evidence type="ECO:0000313" key="5">
    <source>
        <dbReference type="Proteomes" id="UP000499080"/>
    </source>
</evidence>
<evidence type="ECO:0000313" key="1">
    <source>
        <dbReference type="EMBL" id="GBO22275.1"/>
    </source>
</evidence>
<protein>
    <submittedName>
        <fullName evidence="2">Uncharacterized protein</fullName>
    </submittedName>
</protein>
<dbReference type="Proteomes" id="UP000499080">
    <property type="component" value="Unassembled WGS sequence"/>
</dbReference>
<dbReference type="EMBL" id="BGPR01045422">
    <property type="protein sequence ID" value="GBO22322.1"/>
    <property type="molecule type" value="Genomic_DNA"/>
</dbReference>
<keyword evidence="5" id="KW-1185">Reference proteome</keyword>
<dbReference type="EMBL" id="BGPR01045423">
    <property type="protein sequence ID" value="GBO22324.1"/>
    <property type="molecule type" value="Genomic_DNA"/>
</dbReference>
<comment type="caution">
    <text evidence="2">The sequence shown here is derived from an EMBL/GenBank/DDBJ whole genome shotgun (WGS) entry which is preliminary data.</text>
</comment>
<evidence type="ECO:0000313" key="2">
    <source>
        <dbReference type="EMBL" id="GBO22277.1"/>
    </source>
</evidence>
<organism evidence="2 5">
    <name type="scientific">Araneus ventricosus</name>
    <name type="common">Orbweaver spider</name>
    <name type="synonym">Epeira ventricosa</name>
    <dbReference type="NCBI Taxonomy" id="182803"/>
    <lineage>
        <taxon>Eukaryota</taxon>
        <taxon>Metazoa</taxon>
        <taxon>Ecdysozoa</taxon>
        <taxon>Arthropoda</taxon>
        <taxon>Chelicerata</taxon>
        <taxon>Arachnida</taxon>
        <taxon>Araneae</taxon>
        <taxon>Araneomorphae</taxon>
        <taxon>Entelegynae</taxon>
        <taxon>Araneoidea</taxon>
        <taxon>Araneidae</taxon>
        <taxon>Araneus</taxon>
    </lineage>
</organism>
<gene>
    <name evidence="2" type="ORF">AVEN_131016_1</name>
    <name evidence="3" type="ORF">AVEN_245350_1</name>
    <name evidence="4" type="ORF">AVEN_82231_1</name>
    <name evidence="1" type="ORF">AVEN_91623_1</name>
</gene>
<proteinExistence type="predicted"/>
<accession>A0A4Y2VEW2</accession>
<sequence length="105" mass="12286">MCITTNFISFPARQSIWLRMKKFQGSRENTYMYPASEKEAVKANVSVKAPTKYMKQSITGHPSRVTLAQTLAAFNLKPYRKSNKDFFIRDIIQHFVKHLRCDRNL</sequence>
<evidence type="ECO:0000313" key="4">
    <source>
        <dbReference type="EMBL" id="GBO22324.1"/>
    </source>
</evidence>
<name>A0A4Y2VEW2_ARAVE</name>
<evidence type="ECO:0000313" key="3">
    <source>
        <dbReference type="EMBL" id="GBO22322.1"/>
    </source>
</evidence>
<reference evidence="2 5" key="1">
    <citation type="journal article" date="2019" name="Sci. Rep.">
        <title>Orb-weaving spider Araneus ventricosus genome elucidates the spidroin gene catalogue.</title>
        <authorList>
            <person name="Kono N."/>
            <person name="Nakamura H."/>
            <person name="Ohtoshi R."/>
            <person name="Moran D.A.P."/>
            <person name="Shinohara A."/>
            <person name="Yoshida Y."/>
            <person name="Fujiwara M."/>
            <person name="Mori M."/>
            <person name="Tomita M."/>
            <person name="Arakawa K."/>
        </authorList>
    </citation>
    <scope>NUCLEOTIDE SEQUENCE [LARGE SCALE GENOMIC DNA]</scope>
</reference>
<dbReference type="EMBL" id="BGPR01045375">
    <property type="protein sequence ID" value="GBO22275.1"/>
    <property type="molecule type" value="Genomic_DNA"/>
</dbReference>
<dbReference type="AlphaFoldDB" id="A0A4Y2VEW2"/>
<dbReference type="EMBL" id="BGPR01045377">
    <property type="protein sequence ID" value="GBO22277.1"/>
    <property type="molecule type" value="Genomic_DNA"/>
</dbReference>